<evidence type="ECO:0000256" key="3">
    <source>
        <dbReference type="ARBA" id="ARBA00023125"/>
    </source>
</evidence>
<dbReference type="PROSITE" id="PS51192">
    <property type="entry name" value="HELICASE_ATP_BIND_1"/>
    <property type="match status" value="1"/>
</dbReference>
<dbReference type="GO" id="GO:0005524">
    <property type="term" value="F:ATP binding"/>
    <property type="evidence" value="ECO:0007669"/>
    <property type="project" value="UniProtKB-KW"/>
</dbReference>
<dbReference type="InterPro" id="IPR011545">
    <property type="entry name" value="DEAD/DEAH_box_helicase_dom"/>
</dbReference>
<dbReference type="GO" id="GO:0006302">
    <property type="term" value="P:double-strand break repair"/>
    <property type="evidence" value="ECO:0007669"/>
    <property type="project" value="TreeGrafter"/>
</dbReference>
<name>G5K4I0_9STRE</name>
<dbReference type="GO" id="GO:0003677">
    <property type="term" value="F:DNA binding"/>
    <property type="evidence" value="ECO:0007669"/>
    <property type="project" value="UniProtKB-KW"/>
</dbReference>
<dbReference type="Pfam" id="PF00270">
    <property type="entry name" value="DEAD"/>
    <property type="match status" value="1"/>
</dbReference>
<comment type="caution">
    <text evidence="5">The sequence shown here is derived from an EMBL/GenBank/DDBJ whole genome shotgun (WGS) entry which is preliminary data.</text>
</comment>
<feature type="domain" description="Helicase ATP-binding" evidence="4">
    <location>
        <begin position="94"/>
        <end position="238"/>
    </location>
</feature>
<dbReference type="Proteomes" id="UP000003330">
    <property type="component" value="Unassembled WGS sequence"/>
</dbReference>
<dbReference type="SUPFAM" id="SSF52540">
    <property type="entry name" value="P-loop containing nucleoside triphosphate hydrolases"/>
    <property type="match status" value="1"/>
</dbReference>
<dbReference type="STRING" id="764299.STRIC_1701"/>
<sequence>MEKQLSEALREEGQSLESMPKVSGRLTCQRCSNQKFIEQLPNGAYYCRVCLIFGRNQSDKALYTFPPLIFPRGNFLMWEGQLTCHQKKISDQLVSNTSSKKPTLIHAVTGAGKTEMIYASIASVVNQGGWVCIASPRVDVRLARDFSCEVCLMHAQSLAYKRCPIIIATTHQLMKFYKAFDLLIVDEVDAFPFIDNIHLNYAITQACKKDSVQVLLTATSTQDLNQKVKNKQLTMLTLARRFHGHHLVVPTFKQLFSLEKYLKQKNCLSD</sequence>
<gene>
    <name evidence="5" type="ORF">STRIC_1701</name>
</gene>
<evidence type="ECO:0000313" key="5">
    <source>
        <dbReference type="EMBL" id="EHI69171.1"/>
    </source>
</evidence>
<dbReference type="PANTHER" id="PTHR30580:SF1">
    <property type="entry name" value="COMF OPERON PROTEIN 1"/>
    <property type="match status" value="1"/>
</dbReference>
<organism evidence="5 6">
    <name type="scientific">Streptococcus ictaluri 707-05</name>
    <dbReference type="NCBI Taxonomy" id="764299"/>
    <lineage>
        <taxon>Bacteria</taxon>
        <taxon>Bacillati</taxon>
        <taxon>Bacillota</taxon>
        <taxon>Bacilli</taxon>
        <taxon>Lactobacillales</taxon>
        <taxon>Streptococcaceae</taxon>
        <taxon>Streptococcus</taxon>
    </lineage>
</organism>
<dbReference type="InterPro" id="IPR014001">
    <property type="entry name" value="Helicase_ATP-bd"/>
</dbReference>
<dbReference type="EMBL" id="AEUX02000007">
    <property type="protein sequence ID" value="EHI69171.1"/>
    <property type="molecule type" value="Genomic_DNA"/>
</dbReference>
<dbReference type="AlphaFoldDB" id="G5K4I0"/>
<reference evidence="5 6" key="1">
    <citation type="journal article" date="2014" name="Int. J. Syst. Evol. Microbiol.">
        <title>Phylogenomics and the dynamic genome evolution of the genus Streptococcus.</title>
        <authorList>
            <consortium name="The Broad Institute Genome Sequencing Platform"/>
            <person name="Richards V.P."/>
            <person name="Palmer S.R."/>
            <person name="Pavinski Bitar P.D."/>
            <person name="Qin X."/>
            <person name="Weinstock G.M."/>
            <person name="Highlander S.K."/>
            <person name="Town C.D."/>
            <person name="Burne R.A."/>
            <person name="Stanhope M.J."/>
        </authorList>
    </citation>
    <scope>NUCLEOTIDE SEQUENCE [LARGE SCALE GENOMIC DNA]</scope>
    <source>
        <strain evidence="5 6">707-05</strain>
    </source>
</reference>
<dbReference type="GO" id="GO:0006310">
    <property type="term" value="P:DNA recombination"/>
    <property type="evidence" value="ECO:0007669"/>
    <property type="project" value="TreeGrafter"/>
</dbReference>
<evidence type="ECO:0000256" key="1">
    <source>
        <dbReference type="ARBA" id="ARBA00022741"/>
    </source>
</evidence>
<keyword evidence="1" id="KW-0547">Nucleotide-binding</keyword>
<dbReference type="PANTHER" id="PTHR30580">
    <property type="entry name" value="PRIMOSOMAL PROTEIN N"/>
    <property type="match status" value="1"/>
</dbReference>
<accession>G5K4I0</accession>
<dbReference type="SMART" id="SM00487">
    <property type="entry name" value="DEXDc"/>
    <property type="match status" value="1"/>
</dbReference>
<keyword evidence="2" id="KW-0067">ATP-binding</keyword>
<keyword evidence="6" id="KW-1185">Reference proteome</keyword>
<dbReference type="InterPro" id="IPR027417">
    <property type="entry name" value="P-loop_NTPase"/>
</dbReference>
<keyword evidence="3" id="KW-0238">DNA-binding</keyword>
<evidence type="ECO:0000259" key="4">
    <source>
        <dbReference type="PROSITE" id="PS51192"/>
    </source>
</evidence>
<dbReference type="Gene3D" id="3.40.50.300">
    <property type="entry name" value="P-loop containing nucleotide triphosphate hydrolases"/>
    <property type="match status" value="1"/>
</dbReference>
<dbReference type="GO" id="GO:0006270">
    <property type="term" value="P:DNA replication initiation"/>
    <property type="evidence" value="ECO:0007669"/>
    <property type="project" value="TreeGrafter"/>
</dbReference>
<dbReference type="GO" id="GO:0043138">
    <property type="term" value="F:3'-5' DNA helicase activity"/>
    <property type="evidence" value="ECO:0007669"/>
    <property type="project" value="TreeGrafter"/>
</dbReference>
<protein>
    <recommendedName>
        <fullName evidence="4">Helicase ATP-binding domain-containing protein</fullName>
    </recommendedName>
</protein>
<dbReference type="eggNOG" id="COG4098">
    <property type="taxonomic scope" value="Bacteria"/>
</dbReference>
<proteinExistence type="predicted"/>
<evidence type="ECO:0000313" key="6">
    <source>
        <dbReference type="Proteomes" id="UP000003330"/>
    </source>
</evidence>
<evidence type="ECO:0000256" key="2">
    <source>
        <dbReference type="ARBA" id="ARBA00022840"/>
    </source>
</evidence>